<dbReference type="PANTHER" id="PTHR12303:SF6">
    <property type="entry name" value="CARNOSINE N-METHYLTRANSFERASE"/>
    <property type="match status" value="1"/>
</dbReference>
<comment type="caution">
    <text evidence="7">The sequence shown here is derived from an EMBL/GenBank/DDBJ whole genome shotgun (WGS) entry which is preliminary data.</text>
</comment>
<dbReference type="RefSeq" id="XP_028887579.1">
    <property type="nucleotide sequence ID" value="XM_029021071.1"/>
</dbReference>
<dbReference type="GeneID" id="39980851"/>
<dbReference type="OrthoDB" id="978at2759"/>
<name>A0A1X0PA60_9TRYP</name>
<protein>
    <recommendedName>
        <fullName evidence="2">carnosine N-methyltransferase</fullName>
        <ecNumber evidence="2">2.1.1.22</ecNumber>
    </recommendedName>
</protein>
<evidence type="ECO:0000256" key="2">
    <source>
        <dbReference type="ARBA" id="ARBA00012003"/>
    </source>
</evidence>
<dbReference type="Pfam" id="PF07942">
    <property type="entry name" value="CARME"/>
    <property type="match status" value="1"/>
</dbReference>
<organism evidence="7 8">
    <name type="scientific">Trypanosoma theileri</name>
    <dbReference type="NCBI Taxonomy" id="67003"/>
    <lineage>
        <taxon>Eukaryota</taxon>
        <taxon>Discoba</taxon>
        <taxon>Euglenozoa</taxon>
        <taxon>Kinetoplastea</taxon>
        <taxon>Metakinetoplastina</taxon>
        <taxon>Trypanosomatida</taxon>
        <taxon>Trypanosomatidae</taxon>
        <taxon>Trypanosoma</taxon>
    </lineage>
</organism>
<comment type="similarity">
    <text evidence="1">Belongs to the carnosine N-methyltransferase family.</text>
</comment>
<evidence type="ECO:0000256" key="5">
    <source>
        <dbReference type="ARBA" id="ARBA00022691"/>
    </source>
</evidence>
<dbReference type="VEuPathDB" id="TriTrypDB:TM35_000013900"/>
<feature type="compositionally biased region" description="Pro residues" evidence="6">
    <location>
        <begin position="11"/>
        <end position="20"/>
    </location>
</feature>
<sequence length="451" mass="51023">MISADDQHSVSPPPPPPPYPLGADISHDYNYNPSSATHVPEERGKEEEEDQAAAAAALRRRRSEESDDMYDDHVSFLRTVNAFRAYRKHAVSTRDARLKNFMKFHQQHHLSYCIDLDSLFSRYLDCIETNSSFFESICRASSELFDIYWPNGTTVQMDDVPPPTALDIDKVFSTLRQFVRDWSAEGAPERNSVYLPILATLEDCYPDPATRGSVKILVPGAGLCRLTVELALRGFAAQANEFSYHMLIAGHYIQNHVVSSCQHKICPYVDNTSNLVNREDQFVDVHIPDLCASEAVDNLREGQQPAFGELSMVAGDFTEVYAKQHQRRSWNAVATCFFIDTAHNIVEYIEIIYNLLVPGGYWVNVGPLLYHFADSSEDVSIELSLGEVLAVAQRTGFVLLSPPRFIDTTYTNNHRSMKQLVYHCAFFLLQRPLTEAKERDQQQGSLTVEKI</sequence>
<dbReference type="AlphaFoldDB" id="A0A1X0PA60"/>
<gene>
    <name evidence="7" type="ORF">TM35_000013900</name>
</gene>
<evidence type="ECO:0000313" key="8">
    <source>
        <dbReference type="Proteomes" id="UP000192257"/>
    </source>
</evidence>
<dbReference type="SUPFAM" id="SSF53335">
    <property type="entry name" value="S-adenosyl-L-methionine-dependent methyltransferases"/>
    <property type="match status" value="1"/>
</dbReference>
<dbReference type="Gene3D" id="3.40.50.150">
    <property type="entry name" value="Vaccinia Virus protein VP39"/>
    <property type="match status" value="1"/>
</dbReference>
<keyword evidence="4" id="KW-0808">Transferase</keyword>
<keyword evidence="3" id="KW-0489">Methyltransferase</keyword>
<evidence type="ECO:0000256" key="1">
    <source>
        <dbReference type="ARBA" id="ARBA00010086"/>
    </source>
</evidence>
<reference evidence="7 8" key="1">
    <citation type="submission" date="2017-03" db="EMBL/GenBank/DDBJ databases">
        <title>An alternative strategy for trypanosome survival in the mammalian bloodstream revealed through genome and transcriptome analysis of the ubiquitous bovine parasite Trypanosoma (Megatrypanum) theileri.</title>
        <authorList>
            <person name="Kelly S."/>
            <person name="Ivens A."/>
            <person name="Mott A."/>
            <person name="O'Neill E."/>
            <person name="Emms D."/>
            <person name="Macleod O."/>
            <person name="Voorheis P."/>
            <person name="Matthews J."/>
            <person name="Matthews K."/>
            <person name="Carrington M."/>
        </authorList>
    </citation>
    <scope>NUCLEOTIDE SEQUENCE [LARGE SCALE GENOMIC DNA]</scope>
    <source>
        <strain evidence="7">Edinburgh</strain>
    </source>
</reference>
<proteinExistence type="inferred from homology"/>
<dbReference type="STRING" id="67003.A0A1X0PA60"/>
<dbReference type="Proteomes" id="UP000192257">
    <property type="component" value="Unassembled WGS sequence"/>
</dbReference>
<evidence type="ECO:0000313" key="7">
    <source>
        <dbReference type="EMBL" id="ORC93513.1"/>
    </source>
</evidence>
<dbReference type="EMBL" id="NBCO01000001">
    <property type="protein sequence ID" value="ORC93513.1"/>
    <property type="molecule type" value="Genomic_DNA"/>
</dbReference>
<feature type="region of interest" description="Disordered" evidence="6">
    <location>
        <begin position="1"/>
        <end position="52"/>
    </location>
</feature>
<dbReference type="InterPro" id="IPR029063">
    <property type="entry name" value="SAM-dependent_MTases_sf"/>
</dbReference>
<dbReference type="EC" id="2.1.1.22" evidence="2"/>
<accession>A0A1X0PA60</accession>
<dbReference type="SMART" id="SM01296">
    <property type="entry name" value="N2227"/>
    <property type="match status" value="1"/>
</dbReference>
<keyword evidence="8" id="KW-1185">Reference proteome</keyword>
<evidence type="ECO:0000256" key="4">
    <source>
        <dbReference type="ARBA" id="ARBA00022679"/>
    </source>
</evidence>
<dbReference type="InterPro" id="IPR012901">
    <property type="entry name" value="CARME"/>
</dbReference>
<evidence type="ECO:0000256" key="3">
    <source>
        <dbReference type="ARBA" id="ARBA00022603"/>
    </source>
</evidence>
<evidence type="ECO:0000256" key="6">
    <source>
        <dbReference type="SAM" id="MobiDB-lite"/>
    </source>
</evidence>
<dbReference type="GO" id="GO:0030735">
    <property type="term" value="F:carnosine N-methyltransferase activity"/>
    <property type="evidence" value="ECO:0007669"/>
    <property type="project" value="UniProtKB-EC"/>
</dbReference>
<dbReference type="PANTHER" id="PTHR12303">
    <property type="entry name" value="CARNOSINE N-METHYLTRANSFERASE"/>
    <property type="match status" value="1"/>
</dbReference>
<keyword evidence="5" id="KW-0949">S-adenosyl-L-methionine</keyword>
<dbReference type="GO" id="GO:0032259">
    <property type="term" value="P:methylation"/>
    <property type="evidence" value="ECO:0007669"/>
    <property type="project" value="UniProtKB-KW"/>
</dbReference>